<protein>
    <submittedName>
        <fullName evidence="2">Uncharacterized protein</fullName>
    </submittedName>
</protein>
<feature type="transmembrane region" description="Helical" evidence="1">
    <location>
        <begin position="12"/>
        <end position="31"/>
    </location>
</feature>
<evidence type="ECO:0000313" key="3">
    <source>
        <dbReference type="Proteomes" id="UP000009885"/>
    </source>
</evidence>
<comment type="caution">
    <text evidence="2">The sequence shown here is derived from an EMBL/GenBank/DDBJ whole genome shotgun (WGS) entry which is preliminary data.</text>
</comment>
<feature type="transmembrane region" description="Helical" evidence="1">
    <location>
        <begin position="113"/>
        <end position="133"/>
    </location>
</feature>
<feature type="transmembrane region" description="Helical" evidence="1">
    <location>
        <begin position="37"/>
        <end position="56"/>
    </location>
</feature>
<reference evidence="2 3" key="1">
    <citation type="journal article" date="2013" name="Genome Announc.">
        <title>Genome Sequence of Staphylococcus massiliensis Strain S46, Isolated from the Surface of Healthy Human Skin.</title>
        <authorList>
            <person name="Srivastav R."/>
            <person name="Singh A."/>
            <person name="Jangir P.K."/>
            <person name="Kumari C."/>
            <person name="Muduli S."/>
            <person name="Sharma R."/>
        </authorList>
    </citation>
    <scope>NUCLEOTIDE SEQUENCE [LARGE SCALE GENOMIC DNA]</scope>
    <source>
        <strain evidence="2 3">S46</strain>
    </source>
</reference>
<keyword evidence="1" id="KW-1133">Transmembrane helix</keyword>
<name>K9AVT2_9STAP</name>
<accession>K9AVT2</accession>
<feature type="transmembrane region" description="Helical" evidence="1">
    <location>
        <begin position="173"/>
        <end position="193"/>
    </location>
</feature>
<dbReference type="AlphaFoldDB" id="K9AVT2"/>
<dbReference type="Proteomes" id="UP000009885">
    <property type="component" value="Unassembled WGS sequence"/>
</dbReference>
<keyword evidence="1" id="KW-0472">Membrane</keyword>
<sequence>MKALFLRNLKLDIIKYYALALLIGLVLAQFLDSVRGFLSLVMLTFIGCLSTSFIFIKKRIHHNNMHITYRSLPLTDAAFINSTYLYSLYIALIQIVLYLISLPMIKTVYTLEILLVIIGLTFLTNIMLAPICFEQHWHKLISSIIYFIIAYVVLFFHIAPMSNLTFRMPYFDYFGYAFFAVTTVLFIGSYLFANHFIKRH</sequence>
<keyword evidence="1" id="KW-0812">Transmembrane</keyword>
<feature type="transmembrane region" description="Helical" evidence="1">
    <location>
        <begin position="77"/>
        <end position="101"/>
    </location>
</feature>
<evidence type="ECO:0000256" key="1">
    <source>
        <dbReference type="SAM" id="Phobius"/>
    </source>
</evidence>
<dbReference type="RefSeq" id="WP_009385027.1">
    <property type="nucleotide sequence ID" value="NZ_AMSQ01000027.1"/>
</dbReference>
<dbReference type="STRING" id="1229783.C273_11001"/>
<dbReference type="PATRIC" id="fig|1229783.3.peg.2182"/>
<keyword evidence="3" id="KW-1185">Reference proteome</keyword>
<feature type="transmembrane region" description="Helical" evidence="1">
    <location>
        <begin position="140"/>
        <end position="161"/>
    </location>
</feature>
<evidence type="ECO:0000313" key="2">
    <source>
        <dbReference type="EMBL" id="EKU45600.1"/>
    </source>
</evidence>
<dbReference type="EMBL" id="AMSQ01000027">
    <property type="protein sequence ID" value="EKU45600.1"/>
    <property type="molecule type" value="Genomic_DNA"/>
</dbReference>
<gene>
    <name evidence="2" type="ORF">C273_11001</name>
</gene>
<proteinExistence type="predicted"/>
<organism evidence="2 3">
    <name type="scientific">Staphylococcus massiliensis S46</name>
    <dbReference type="NCBI Taxonomy" id="1229783"/>
    <lineage>
        <taxon>Bacteria</taxon>
        <taxon>Bacillati</taxon>
        <taxon>Bacillota</taxon>
        <taxon>Bacilli</taxon>
        <taxon>Bacillales</taxon>
        <taxon>Staphylococcaceae</taxon>
        <taxon>Staphylococcus</taxon>
    </lineage>
</organism>